<proteinExistence type="predicted"/>
<sequence>MARPTELSSEEAPFTATVNIPECSRPPCDRPAAGPRWHENGEGPLIIEPGKRGPGEVPPELAEALRTGEFHLALRLAIAHRGLSLARLRAHLALRGVHIGQSTLSYWQRGLRQPEVPKALPAVRALESVLQLPADSLVVLIGPRTARPRGHQAAASFHDLRSGGMGSIVEQLLDELGVAPAAQHSNADLEMLAVHDQITVDEHRHQVSIRTRLVTRARRHGPDRYVTVYNGDPGCRIGDVEMRTAEGCRVGRIRRHPESETMATELLFDRKLGEGDIHVFCFEVRDDSAALFPGYYRMLRDQCASYLLQLQFPPAAMPARCTREVRARDDALPVEAEELACDTGGVTSGYFRDTGPGLSGIAVEWN</sequence>
<protein>
    <submittedName>
        <fullName evidence="2">Uncharacterized protein</fullName>
    </submittedName>
</protein>
<evidence type="ECO:0000313" key="2">
    <source>
        <dbReference type="EMBL" id="PFG49508.1"/>
    </source>
</evidence>
<reference evidence="2 3" key="1">
    <citation type="submission" date="2017-10" db="EMBL/GenBank/DDBJ databases">
        <title>Sequencing the genomes of 1000 actinobacteria strains.</title>
        <authorList>
            <person name="Klenk H.-P."/>
        </authorList>
    </citation>
    <scope>NUCLEOTIDE SEQUENCE [LARGE SCALE GENOMIC DNA]</scope>
    <source>
        <strain evidence="2 3">DSM 46092</strain>
    </source>
</reference>
<organism evidence="2 3">
    <name type="scientific">Amycolatopsis sulphurea</name>
    <dbReference type="NCBI Taxonomy" id="76022"/>
    <lineage>
        <taxon>Bacteria</taxon>
        <taxon>Bacillati</taxon>
        <taxon>Actinomycetota</taxon>
        <taxon>Actinomycetes</taxon>
        <taxon>Pseudonocardiales</taxon>
        <taxon>Pseudonocardiaceae</taxon>
        <taxon>Amycolatopsis</taxon>
    </lineage>
</organism>
<dbReference type="AlphaFoldDB" id="A0A2A9FEC5"/>
<gene>
    <name evidence="2" type="ORF">ATK36_4666</name>
</gene>
<feature type="region of interest" description="Disordered" evidence="1">
    <location>
        <begin position="1"/>
        <end position="37"/>
    </location>
</feature>
<name>A0A2A9FEC5_9PSEU</name>
<dbReference type="EMBL" id="PDJK01000002">
    <property type="protein sequence ID" value="PFG49508.1"/>
    <property type="molecule type" value="Genomic_DNA"/>
</dbReference>
<dbReference type="Proteomes" id="UP000243542">
    <property type="component" value="Unassembled WGS sequence"/>
</dbReference>
<keyword evidence="3" id="KW-1185">Reference proteome</keyword>
<comment type="caution">
    <text evidence="2">The sequence shown here is derived from an EMBL/GenBank/DDBJ whole genome shotgun (WGS) entry which is preliminary data.</text>
</comment>
<evidence type="ECO:0000313" key="3">
    <source>
        <dbReference type="Proteomes" id="UP000243542"/>
    </source>
</evidence>
<accession>A0A2A9FEC5</accession>
<evidence type="ECO:0000256" key="1">
    <source>
        <dbReference type="SAM" id="MobiDB-lite"/>
    </source>
</evidence>